<dbReference type="InterPro" id="IPR012449">
    <property type="entry name" value="Phage_F116_Orf28"/>
</dbReference>
<sequence>MAKQKKKQEARPLTAGEKLGLRVSQMISSPKAQELRTVTIHRLDADADEAWEGVMEVLSETDGIDLTFNDDGSVTLRWEEQERGEQAW</sequence>
<evidence type="ECO:0008006" key="3">
    <source>
        <dbReference type="Google" id="ProtNLM"/>
    </source>
</evidence>
<accession>L7TJN0</accession>
<dbReference type="EMBL" id="KC262634">
    <property type="protein sequence ID" value="AGC34641.1"/>
    <property type="molecule type" value="Genomic_DNA"/>
</dbReference>
<name>L7TJN0_9CAUD</name>
<dbReference type="Pfam" id="PF07867">
    <property type="entry name" value="DUF1654"/>
    <property type="match status" value="1"/>
</dbReference>
<organism evidence="1 2">
    <name type="scientific">Pseudomonas phage H66</name>
    <dbReference type="NCBI Taxonomy" id="2928683"/>
    <lineage>
        <taxon>Viruses</taxon>
        <taxon>Duplodnaviria</taxon>
        <taxon>Heunggongvirae</taxon>
        <taxon>Uroviricota</taxon>
        <taxon>Caudoviricetes</taxon>
        <taxon>Hollowayvirus</taxon>
        <taxon>Hollowayvirus H66</taxon>
    </lineage>
</organism>
<dbReference type="OrthoDB" id="23759at10239"/>
<gene>
    <name evidence="1" type="ORF">H66_0032</name>
</gene>
<keyword evidence="2" id="KW-1185">Reference proteome</keyword>
<protein>
    <recommendedName>
        <fullName evidence="3">DUF1654 domain-containing protein</fullName>
    </recommendedName>
</protein>
<evidence type="ECO:0000313" key="1">
    <source>
        <dbReference type="EMBL" id="AGC34641.1"/>
    </source>
</evidence>
<proteinExistence type="predicted"/>
<evidence type="ECO:0000313" key="2">
    <source>
        <dbReference type="Proteomes" id="UP000011154"/>
    </source>
</evidence>
<dbReference type="Proteomes" id="UP000011154">
    <property type="component" value="Segment"/>
</dbReference>
<reference evidence="1 2" key="1">
    <citation type="submission" date="2012-12" db="EMBL/GenBank/DDBJ databases">
        <title>Complete genome sequence of Pseudomonas aeruginosa temperate bacteriophage H66.</title>
        <authorList>
            <person name="Maya O."/>
            <person name="Flores V."/>
            <person name="Guarneros G."/>
        </authorList>
    </citation>
    <scope>NUCLEOTIDE SEQUENCE [LARGE SCALE GENOMIC DNA]</scope>
</reference>